<evidence type="ECO:0000313" key="2">
    <source>
        <dbReference type="Proteomes" id="UP001066276"/>
    </source>
</evidence>
<evidence type="ECO:0000313" key="1">
    <source>
        <dbReference type="EMBL" id="KAJ1108755.1"/>
    </source>
</evidence>
<gene>
    <name evidence="1" type="ORF">NDU88_006125</name>
</gene>
<dbReference type="EMBL" id="JANPWB010000013">
    <property type="protein sequence ID" value="KAJ1108755.1"/>
    <property type="molecule type" value="Genomic_DNA"/>
</dbReference>
<sequence length="167" mass="18759">MQWPGNRSLPQTRTCVDSCGGDLARVSPSIFFLSHLRLTTVSAKPSRGSQGQLDLEESSTRLSVQIAATQDTIHLRVCLRRRDTRSSSGHVIAGKQQSQLMPCAAWLGRVVLELDFVLLDGTTGKQTERRKWCWAGGHREIAELKAPQRRSPEEWEDCPWVFSLQSE</sequence>
<accession>A0AAV7N7S7</accession>
<keyword evidence="2" id="KW-1185">Reference proteome</keyword>
<comment type="caution">
    <text evidence="1">The sequence shown here is derived from an EMBL/GenBank/DDBJ whole genome shotgun (WGS) entry which is preliminary data.</text>
</comment>
<name>A0AAV7N7S7_PLEWA</name>
<organism evidence="1 2">
    <name type="scientific">Pleurodeles waltl</name>
    <name type="common">Iberian ribbed newt</name>
    <dbReference type="NCBI Taxonomy" id="8319"/>
    <lineage>
        <taxon>Eukaryota</taxon>
        <taxon>Metazoa</taxon>
        <taxon>Chordata</taxon>
        <taxon>Craniata</taxon>
        <taxon>Vertebrata</taxon>
        <taxon>Euteleostomi</taxon>
        <taxon>Amphibia</taxon>
        <taxon>Batrachia</taxon>
        <taxon>Caudata</taxon>
        <taxon>Salamandroidea</taxon>
        <taxon>Salamandridae</taxon>
        <taxon>Pleurodelinae</taxon>
        <taxon>Pleurodeles</taxon>
    </lineage>
</organism>
<reference evidence="1" key="1">
    <citation type="journal article" date="2022" name="bioRxiv">
        <title>Sequencing and chromosome-scale assembly of the giantPleurodeles waltlgenome.</title>
        <authorList>
            <person name="Brown T."/>
            <person name="Elewa A."/>
            <person name="Iarovenko S."/>
            <person name="Subramanian E."/>
            <person name="Araus A.J."/>
            <person name="Petzold A."/>
            <person name="Susuki M."/>
            <person name="Suzuki K.-i.T."/>
            <person name="Hayashi T."/>
            <person name="Toyoda A."/>
            <person name="Oliveira C."/>
            <person name="Osipova E."/>
            <person name="Leigh N.D."/>
            <person name="Simon A."/>
            <person name="Yun M.H."/>
        </authorList>
    </citation>
    <scope>NUCLEOTIDE SEQUENCE</scope>
    <source>
        <strain evidence="1">20211129_DDA</strain>
        <tissue evidence="1">Liver</tissue>
    </source>
</reference>
<proteinExistence type="predicted"/>
<dbReference type="Proteomes" id="UP001066276">
    <property type="component" value="Chromosome 9"/>
</dbReference>
<dbReference type="AlphaFoldDB" id="A0AAV7N7S7"/>
<protein>
    <submittedName>
        <fullName evidence="1">Uncharacterized protein</fullName>
    </submittedName>
</protein>